<dbReference type="InterPro" id="IPR013321">
    <property type="entry name" value="Arc_rbn_hlx_hlx"/>
</dbReference>
<evidence type="ECO:0000313" key="3">
    <source>
        <dbReference type="Proteomes" id="UP001596496"/>
    </source>
</evidence>
<sequence length="113" mass="11365">MNERKKILLRLDPAVHDAITRWAGDELRSTNAQIEFLLRRALAGAGRLPGDVGGMPKRGRPPKDPGDSTPTGAADEAGGDAPDAGALGSRAGGEPDGEAAGPSGDASGHDGSS</sequence>
<accession>A0ABW2NYZ2</accession>
<feature type="region of interest" description="Disordered" evidence="1">
    <location>
        <begin position="45"/>
        <end position="113"/>
    </location>
</feature>
<dbReference type="Proteomes" id="UP001596496">
    <property type="component" value="Unassembled WGS sequence"/>
</dbReference>
<dbReference type="SUPFAM" id="SSF47598">
    <property type="entry name" value="Ribbon-helix-helix"/>
    <property type="match status" value="1"/>
</dbReference>
<comment type="caution">
    <text evidence="2">The sequence shown here is derived from an EMBL/GenBank/DDBJ whole genome shotgun (WGS) entry which is preliminary data.</text>
</comment>
<dbReference type="RefSeq" id="WP_380824315.1">
    <property type="nucleotide sequence ID" value="NZ_JBHTCG010000002.1"/>
</dbReference>
<gene>
    <name evidence="2" type="ORF">ACFQSB_04210</name>
</gene>
<keyword evidence="3" id="KW-1185">Reference proteome</keyword>
<evidence type="ECO:0000256" key="1">
    <source>
        <dbReference type="SAM" id="MobiDB-lite"/>
    </source>
</evidence>
<dbReference type="Gene3D" id="1.10.1220.10">
    <property type="entry name" value="Met repressor-like"/>
    <property type="match status" value="1"/>
</dbReference>
<reference evidence="3" key="1">
    <citation type="journal article" date="2019" name="Int. J. Syst. Evol. Microbiol.">
        <title>The Global Catalogue of Microorganisms (GCM) 10K type strain sequencing project: providing services to taxonomists for standard genome sequencing and annotation.</title>
        <authorList>
            <consortium name="The Broad Institute Genomics Platform"/>
            <consortium name="The Broad Institute Genome Sequencing Center for Infectious Disease"/>
            <person name="Wu L."/>
            <person name="Ma J."/>
        </authorList>
    </citation>
    <scope>NUCLEOTIDE SEQUENCE [LARGE SCALE GENOMIC DNA]</scope>
    <source>
        <strain evidence="3">CECT 7649</strain>
    </source>
</reference>
<organism evidence="2 3">
    <name type="scientific">Sphaerisporangium rhizosphaerae</name>
    <dbReference type="NCBI Taxonomy" id="2269375"/>
    <lineage>
        <taxon>Bacteria</taxon>
        <taxon>Bacillati</taxon>
        <taxon>Actinomycetota</taxon>
        <taxon>Actinomycetes</taxon>
        <taxon>Streptosporangiales</taxon>
        <taxon>Streptosporangiaceae</taxon>
        <taxon>Sphaerisporangium</taxon>
    </lineage>
</organism>
<name>A0ABW2NYZ2_9ACTN</name>
<dbReference type="InterPro" id="IPR010985">
    <property type="entry name" value="Ribbon_hlx_hlx"/>
</dbReference>
<dbReference type="EMBL" id="JBHTCG010000002">
    <property type="protein sequence ID" value="MFC7381400.1"/>
    <property type="molecule type" value="Genomic_DNA"/>
</dbReference>
<evidence type="ECO:0008006" key="4">
    <source>
        <dbReference type="Google" id="ProtNLM"/>
    </source>
</evidence>
<evidence type="ECO:0000313" key="2">
    <source>
        <dbReference type="EMBL" id="MFC7381400.1"/>
    </source>
</evidence>
<feature type="compositionally biased region" description="Low complexity" evidence="1">
    <location>
        <begin position="72"/>
        <end position="88"/>
    </location>
</feature>
<proteinExistence type="predicted"/>
<protein>
    <recommendedName>
        <fullName evidence="4">Toxin-antitoxin system HicB family antitoxin</fullName>
    </recommendedName>
</protein>